<comment type="caution">
    <text evidence="1">The sequence shown here is derived from an EMBL/GenBank/DDBJ whole genome shotgun (WGS) entry which is preliminary data.</text>
</comment>
<keyword evidence="2" id="KW-1185">Reference proteome</keyword>
<dbReference type="EMBL" id="JAIWYP010000007">
    <property type="protein sequence ID" value="KAH3793644.1"/>
    <property type="molecule type" value="Genomic_DNA"/>
</dbReference>
<reference evidence="1" key="1">
    <citation type="journal article" date="2019" name="bioRxiv">
        <title>The Genome of the Zebra Mussel, Dreissena polymorpha: A Resource for Invasive Species Research.</title>
        <authorList>
            <person name="McCartney M.A."/>
            <person name="Auch B."/>
            <person name="Kono T."/>
            <person name="Mallez S."/>
            <person name="Zhang Y."/>
            <person name="Obille A."/>
            <person name="Becker A."/>
            <person name="Abrahante J.E."/>
            <person name="Garbe J."/>
            <person name="Badalamenti J.P."/>
            <person name="Herman A."/>
            <person name="Mangelson H."/>
            <person name="Liachko I."/>
            <person name="Sullivan S."/>
            <person name="Sone E.D."/>
            <person name="Koren S."/>
            <person name="Silverstein K.A.T."/>
            <person name="Beckman K.B."/>
            <person name="Gohl D.M."/>
        </authorList>
    </citation>
    <scope>NUCLEOTIDE SEQUENCE</scope>
    <source>
        <strain evidence="1">Duluth1</strain>
        <tissue evidence="1">Whole animal</tissue>
    </source>
</reference>
<dbReference type="AlphaFoldDB" id="A0A9D4F785"/>
<dbReference type="Proteomes" id="UP000828390">
    <property type="component" value="Unassembled WGS sequence"/>
</dbReference>
<proteinExistence type="predicted"/>
<evidence type="ECO:0000313" key="2">
    <source>
        <dbReference type="Proteomes" id="UP000828390"/>
    </source>
</evidence>
<accession>A0A9D4F785</accession>
<sequence length="80" mass="8879">MGVSCPRENMPATLVDLHEGTVQNLPATNIEVVNTVSEGRKPVASFKEPRLDPQDGTERSICKVRSCYKVFSMIWAVICK</sequence>
<reference evidence="1" key="2">
    <citation type="submission" date="2020-11" db="EMBL/GenBank/DDBJ databases">
        <authorList>
            <person name="McCartney M.A."/>
            <person name="Auch B."/>
            <person name="Kono T."/>
            <person name="Mallez S."/>
            <person name="Becker A."/>
            <person name="Gohl D.M."/>
            <person name="Silverstein K.A.T."/>
            <person name="Koren S."/>
            <person name="Bechman K.B."/>
            <person name="Herman A."/>
            <person name="Abrahante J.E."/>
            <person name="Garbe J."/>
        </authorList>
    </citation>
    <scope>NUCLEOTIDE SEQUENCE</scope>
    <source>
        <strain evidence="1">Duluth1</strain>
        <tissue evidence="1">Whole animal</tissue>
    </source>
</reference>
<name>A0A9D4F785_DREPO</name>
<protein>
    <submittedName>
        <fullName evidence="1">Uncharacterized protein</fullName>
    </submittedName>
</protein>
<organism evidence="1 2">
    <name type="scientific">Dreissena polymorpha</name>
    <name type="common">Zebra mussel</name>
    <name type="synonym">Mytilus polymorpha</name>
    <dbReference type="NCBI Taxonomy" id="45954"/>
    <lineage>
        <taxon>Eukaryota</taxon>
        <taxon>Metazoa</taxon>
        <taxon>Spiralia</taxon>
        <taxon>Lophotrochozoa</taxon>
        <taxon>Mollusca</taxon>
        <taxon>Bivalvia</taxon>
        <taxon>Autobranchia</taxon>
        <taxon>Heteroconchia</taxon>
        <taxon>Euheterodonta</taxon>
        <taxon>Imparidentia</taxon>
        <taxon>Neoheterodontei</taxon>
        <taxon>Myida</taxon>
        <taxon>Dreissenoidea</taxon>
        <taxon>Dreissenidae</taxon>
        <taxon>Dreissena</taxon>
    </lineage>
</organism>
<gene>
    <name evidence="1" type="ORF">DPMN_147159</name>
</gene>
<evidence type="ECO:0000313" key="1">
    <source>
        <dbReference type="EMBL" id="KAH3793644.1"/>
    </source>
</evidence>